<dbReference type="NCBIfam" id="TIGR00756">
    <property type="entry name" value="PPR"/>
    <property type="match status" value="2"/>
</dbReference>
<protein>
    <submittedName>
        <fullName evidence="4">Pentatricopeptide repeat-containing protein</fullName>
    </submittedName>
</protein>
<dbReference type="PROSITE" id="PS51375">
    <property type="entry name" value="PPR"/>
    <property type="match status" value="2"/>
</dbReference>
<accession>A0A0N0RTL6</accession>
<evidence type="ECO:0000313" key="4">
    <source>
        <dbReference type="EMBL" id="KOS20179.1"/>
    </source>
</evidence>
<dbReference type="Pfam" id="PF13812">
    <property type="entry name" value="PPR_3"/>
    <property type="match status" value="1"/>
</dbReference>
<sequence>MAGRHSGPYLWRDKGRWLFELDDISAMRRAWGGLTTEERQRDWPLVMLSTLFSRPARAEMVLEATLDPLPPGYAVLDVLTFVARRLLLEDIKEFRQRRLKAEQTFDLLARILEHMPPGHMPLWQRMLGLFARKLPRDLASELYVVAQRLGLPLHPNTLLQFASRLAGHMAHKQQAFEILQGLAERGVDLNGPVPQSAITSLLHCRPDHEGWTDETAAAFSPRRVLESLMERGFSPNHINATAFLDSLCQRADVDEAIRLALLFAESGVQLDAKAWATIFRGAKHSLRADVVARGFDVAKAASAPYVDVLNNALHAVYYFADAESREAPGARAPWVLPLFEPMLYLYAQRFELGPLQQWLPDSLPLVITQPEGFEEKFEGGGRRRAWRFLQTVVPAVNRFFYAHKAARRLQPSTTTLALMLRAYVRTLRQPYDLMAFYAFFKARLEEPGAPGARLIRDQGSLIHDTIIMTMTERRGLSRPALQVFGDMLRQQQQQQQQRSASSSPSSAPSPHPAPSLCTFSILVRGLIARGDRLLAEQVIQVMREQGIEPDLVAWNTLVKGYAVMQDMGKTVQALQDMEAAGFRPDLFTFRAFGRLKDQGRALEMMEAIIRHNSQTMAADDWSS</sequence>
<feature type="repeat" description="PPR" evidence="2">
    <location>
        <begin position="515"/>
        <end position="549"/>
    </location>
</feature>
<evidence type="ECO:0000256" key="3">
    <source>
        <dbReference type="SAM" id="MobiDB-lite"/>
    </source>
</evidence>
<proteinExistence type="predicted"/>
<dbReference type="InterPro" id="IPR002885">
    <property type="entry name" value="PPR_rpt"/>
</dbReference>
<dbReference type="InterPro" id="IPR011990">
    <property type="entry name" value="TPR-like_helical_dom_sf"/>
</dbReference>
<evidence type="ECO:0000256" key="1">
    <source>
        <dbReference type="ARBA" id="ARBA00022737"/>
    </source>
</evidence>
<dbReference type="EMBL" id="LGSR01000018">
    <property type="protein sequence ID" value="KOS20179.1"/>
    <property type="molecule type" value="Genomic_DNA"/>
</dbReference>
<dbReference type="Gene3D" id="1.25.40.10">
    <property type="entry name" value="Tetratricopeptide repeat domain"/>
    <property type="match status" value="2"/>
</dbReference>
<gene>
    <name evidence="4" type="ORF">ESCO_006265</name>
</gene>
<evidence type="ECO:0000313" key="5">
    <source>
        <dbReference type="Proteomes" id="UP000053831"/>
    </source>
</evidence>
<dbReference type="AlphaFoldDB" id="A0A0N0RTL6"/>
<reference evidence="4 5" key="1">
    <citation type="submission" date="2015-07" db="EMBL/GenBank/DDBJ databases">
        <title>The genome of the fungus Escovopsis weberi, a specialized disease agent of ant agriculture.</title>
        <authorList>
            <person name="de Man T.J."/>
            <person name="Stajich J.E."/>
            <person name="Kubicek C.P."/>
            <person name="Chenthamara K."/>
            <person name="Atanasova L."/>
            <person name="Druzhinina I.S."/>
            <person name="Birnbaum S."/>
            <person name="Barribeau S.M."/>
            <person name="Teiling C."/>
            <person name="Suen G."/>
            <person name="Currie C."/>
            <person name="Gerardo N.M."/>
        </authorList>
    </citation>
    <scope>NUCLEOTIDE SEQUENCE [LARGE SCALE GENOMIC DNA]</scope>
</reference>
<dbReference type="PANTHER" id="PTHR47941">
    <property type="entry name" value="PENTATRICOPEPTIDE REPEAT-CONTAINING PROTEIN 3, MITOCHONDRIAL"/>
    <property type="match status" value="1"/>
</dbReference>
<organism evidence="4 5">
    <name type="scientific">Escovopsis weberi</name>
    <dbReference type="NCBI Taxonomy" id="150374"/>
    <lineage>
        <taxon>Eukaryota</taxon>
        <taxon>Fungi</taxon>
        <taxon>Dikarya</taxon>
        <taxon>Ascomycota</taxon>
        <taxon>Pezizomycotina</taxon>
        <taxon>Sordariomycetes</taxon>
        <taxon>Hypocreomycetidae</taxon>
        <taxon>Hypocreales</taxon>
        <taxon>Hypocreaceae</taxon>
        <taxon>Escovopsis</taxon>
    </lineage>
</organism>
<feature type="compositionally biased region" description="Low complexity" evidence="3">
    <location>
        <begin position="490"/>
        <end position="506"/>
    </location>
</feature>
<keyword evidence="5" id="KW-1185">Reference proteome</keyword>
<comment type="caution">
    <text evidence="4">The sequence shown here is derived from an EMBL/GenBank/DDBJ whole genome shotgun (WGS) entry which is preliminary data.</text>
</comment>
<keyword evidence="1" id="KW-0677">Repeat</keyword>
<dbReference type="STRING" id="150374.A0A0N0RTL6"/>
<feature type="repeat" description="PPR" evidence="2">
    <location>
        <begin position="550"/>
        <end position="584"/>
    </location>
</feature>
<feature type="region of interest" description="Disordered" evidence="3">
    <location>
        <begin position="488"/>
        <end position="512"/>
    </location>
</feature>
<dbReference type="OrthoDB" id="185373at2759"/>
<evidence type="ECO:0000256" key="2">
    <source>
        <dbReference type="PROSITE-ProRule" id="PRU00708"/>
    </source>
</evidence>
<name>A0A0N0RTL6_ESCWE</name>
<dbReference type="Proteomes" id="UP000053831">
    <property type="component" value="Unassembled WGS sequence"/>
</dbReference>